<dbReference type="CDD" id="cd07709">
    <property type="entry name" value="flavodiiron_proteins_MBL-fold"/>
    <property type="match status" value="1"/>
</dbReference>
<sequence>MNCIKIKDKIHWVGTLDPEMRIFDIIFRTDHGTTYNSYLIKDEKTALIDTVKKPFTNQFISNLKSLIDLKDIDYIIVNHTEPDHSGALPELLKYASKAKIMISRSGGHLLKNIINAPFNLTTIEDCPQINLGTYELKFISAPYLHWPDTIFTYLGKERILFSCDAFGSHLCDERIFDDLVGDFDHSFHYYYDCIMRPFKPYILKAIEKIRGLDIDIIATGHGPILRKDPWKHIERYFSWSQTQIDTKKNVLILYVSVYGSTKKMAEAVAKGVLDESVNVKIFDINDSDYQHIRDAIEKADGILIGSPTIVGDVPRPVWDVLSLLTSVKPRIKLGSSFGSYGWSSEAMKIIEDRLNGLHIKIHKPSLKIKLIPDDKALKECEEFGKKFAIALEQK</sequence>
<dbReference type="Pfam" id="PF19583">
    <property type="entry name" value="ODP"/>
    <property type="match status" value="1"/>
</dbReference>
<dbReference type="SMART" id="SM00849">
    <property type="entry name" value="Lactamase_B"/>
    <property type="match status" value="1"/>
</dbReference>
<dbReference type="InterPro" id="IPR036866">
    <property type="entry name" value="RibonucZ/Hydroxyglut_hydro"/>
</dbReference>
<dbReference type="Gene3D" id="3.60.15.10">
    <property type="entry name" value="Ribonuclease Z/Hydroxyacylglutathione hydrolase-like"/>
    <property type="match status" value="1"/>
</dbReference>
<dbReference type="GO" id="GO:0009055">
    <property type="term" value="F:electron transfer activity"/>
    <property type="evidence" value="ECO:0007669"/>
    <property type="project" value="InterPro"/>
</dbReference>
<dbReference type="InterPro" id="IPR001279">
    <property type="entry name" value="Metallo-B-lactamas"/>
</dbReference>
<evidence type="ECO:0000313" key="3">
    <source>
        <dbReference type="EMBL" id="ODS31821.1"/>
    </source>
</evidence>
<dbReference type="EMBL" id="MAYW01000093">
    <property type="protein sequence ID" value="ODS31821.1"/>
    <property type="molecule type" value="Genomic_DNA"/>
</dbReference>
<proteinExistence type="inferred from homology"/>
<gene>
    <name evidence="3" type="ORF">SCARUB_03069</name>
</gene>
<name>A0A1E3X867_9BACT</name>
<dbReference type="InterPro" id="IPR045761">
    <property type="entry name" value="ODP_dom"/>
</dbReference>
<comment type="caution">
    <text evidence="3">The sequence shown here is derived from an EMBL/GenBank/DDBJ whole genome shotgun (WGS) entry which is preliminary data.</text>
</comment>
<dbReference type="GO" id="GO:0046872">
    <property type="term" value="F:metal ion binding"/>
    <property type="evidence" value="ECO:0007669"/>
    <property type="project" value="InterPro"/>
</dbReference>
<comment type="similarity">
    <text evidence="1">In the N-terminal section; belongs to the zinc metallo-hydrolase group 3 family.</text>
</comment>
<dbReference type="Gene3D" id="3.40.50.360">
    <property type="match status" value="1"/>
</dbReference>
<evidence type="ECO:0000313" key="4">
    <source>
        <dbReference type="Proteomes" id="UP000094056"/>
    </source>
</evidence>
<dbReference type="SUPFAM" id="SSF56281">
    <property type="entry name" value="Metallo-hydrolase/oxidoreductase"/>
    <property type="match status" value="1"/>
</dbReference>
<dbReference type="InterPro" id="IPR008254">
    <property type="entry name" value="Flavodoxin/NO_synth"/>
</dbReference>
<evidence type="ECO:0000259" key="2">
    <source>
        <dbReference type="PROSITE" id="PS50902"/>
    </source>
</evidence>
<accession>A0A1E3X867</accession>
<dbReference type="InterPro" id="IPR016440">
    <property type="entry name" value="Rubredoxin-O_OxRdtase"/>
</dbReference>
<reference evidence="3 4" key="1">
    <citation type="submission" date="2016-07" db="EMBL/GenBank/DDBJ databases">
        <title>Draft genome of Scalindua rubra, obtained from a brine-seawater interface in the Red Sea, sheds light on salt adaptation in anammox bacteria.</title>
        <authorList>
            <person name="Speth D.R."/>
            <person name="Lagkouvardos I."/>
            <person name="Wang Y."/>
            <person name="Qian P.-Y."/>
            <person name="Dutilh B.E."/>
            <person name="Jetten M.S."/>
        </authorList>
    </citation>
    <scope>NUCLEOTIDE SEQUENCE [LARGE SCALE GENOMIC DNA]</scope>
    <source>
        <strain evidence="3">BSI-1</strain>
    </source>
</reference>
<dbReference type="GO" id="GO:0010181">
    <property type="term" value="F:FMN binding"/>
    <property type="evidence" value="ECO:0007669"/>
    <property type="project" value="InterPro"/>
</dbReference>
<protein>
    <submittedName>
        <fullName evidence="3">Putative flavoprotein</fullName>
    </submittedName>
</protein>
<dbReference type="PATRIC" id="fig|1872076.5.peg.3641"/>
<dbReference type="PIRSF" id="PIRSF005243">
    <property type="entry name" value="ROO"/>
    <property type="match status" value="1"/>
</dbReference>
<dbReference type="Pfam" id="PF00258">
    <property type="entry name" value="Flavodoxin_1"/>
    <property type="match status" value="1"/>
</dbReference>
<feature type="domain" description="Flavodoxin-like" evidence="2">
    <location>
        <begin position="250"/>
        <end position="388"/>
    </location>
</feature>
<dbReference type="PANTHER" id="PTHR43717:SF1">
    <property type="entry name" value="ANAEROBIC NITRIC OXIDE REDUCTASE FLAVORUBREDOXIN"/>
    <property type="match status" value="1"/>
</dbReference>
<dbReference type="Proteomes" id="UP000094056">
    <property type="component" value="Unassembled WGS sequence"/>
</dbReference>
<dbReference type="AlphaFoldDB" id="A0A1E3X867"/>
<dbReference type="InterPro" id="IPR029039">
    <property type="entry name" value="Flavoprotein-like_sf"/>
</dbReference>
<dbReference type="PANTHER" id="PTHR43717">
    <property type="entry name" value="ANAEROBIC NITRIC OXIDE REDUCTASE FLAVORUBREDOXIN"/>
    <property type="match status" value="1"/>
</dbReference>
<dbReference type="GO" id="GO:0016491">
    <property type="term" value="F:oxidoreductase activity"/>
    <property type="evidence" value="ECO:0007669"/>
    <property type="project" value="InterPro"/>
</dbReference>
<dbReference type="SUPFAM" id="SSF52218">
    <property type="entry name" value="Flavoproteins"/>
    <property type="match status" value="1"/>
</dbReference>
<evidence type="ECO:0000256" key="1">
    <source>
        <dbReference type="ARBA" id="ARBA00007121"/>
    </source>
</evidence>
<organism evidence="3 4">
    <name type="scientific">Candidatus Scalindua rubra</name>
    <dbReference type="NCBI Taxonomy" id="1872076"/>
    <lineage>
        <taxon>Bacteria</taxon>
        <taxon>Pseudomonadati</taxon>
        <taxon>Planctomycetota</taxon>
        <taxon>Candidatus Brocadiia</taxon>
        <taxon>Candidatus Brocadiales</taxon>
        <taxon>Candidatus Scalinduaceae</taxon>
        <taxon>Candidatus Scalindua</taxon>
    </lineage>
</organism>
<dbReference type="PROSITE" id="PS50902">
    <property type="entry name" value="FLAVODOXIN_LIKE"/>
    <property type="match status" value="1"/>
</dbReference>